<dbReference type="AlphaFoldDB" id="A0A0W0WBS9"/>
<evidence type="ECO:0000313" key="2">
    <source>
        <dbReference type="Proteomes" id="UP000054908"/>
    </source>
</evidence>
<sequence>MSRSSKRELLNNLYSSIKERLEWHISNDELKDMTRDEVIDSLEDSRFEIIDGELPIYYSDMAKLLAENTNFATVDDEGILPKNPNVWDIITASVHEFLSGEFYQLACDAVDELIPEFSKEF</sequence>
<proteinExistence type="predicted"/>
<dbReference type="EMBL" id="LNYL01000022">
    <property type="protein sequence ID" value="KTD29694.1"/>
    <property type="molecule type" value="Genomic_DNA"/>
</dbReference>
<reference evidence="1 2" key="1">
    <citation type="submission" date="2015-11" db="EMBL/GenBank/DDBJ databases">
        <title>Genomic analysis of 38 Legionella species identifies large and diverse effector repertoires.</title>
        <authorList>
            <person name="Burstein D."/>
            <person name="Amaro F."/>
            <person name="Zusman T."/>
            <person name="Lifshitz Z."/>
            <person name="Cohen O."/>
            <person name="Gilbert J.A."/>
            <person name="Pupko T."/>
            <person name="Shuman H.A."/>
            <person name="Segal G."/>
        </authorList>
    </citation>
    <scope>NUCLEOTIDE SEQUENCE [LARGE SCALE GENOMIC DNA]</scope>
    <source>
        <strain evidence="1 2">PX-1-G2-E2</strain>
    </source>
</reference>
<accession>A0A0W0WBS9</accession>
<dbReference type="STRING" id="466.Lmac_0869"/>
<protein>
    <submittedName>
        <fullName evidence="1">DNA mimic ocr</fullName>
    </submittedName>
</protein>
<keyword evidence="2" id="KW-1185">Reference proteome</keyword>
<dbReference type="InterPro" id="IPR014798">
    <property type="entry name" value="Ocr"/>
</dbReference>
<name>A0A0W0WBS9_9GAMM</name>
<comment type="caution">
    <text evidence="1">The sequence shown here is derived from an EMBL/GenBank/DDBJ whole genome shotgun (WGS) entry which is preliminary data.</text>
</comment>
<dbReference type="Proteomes" id="UP000054908">
    <property type="component" value="Unassembled WGS sequence"/>
</dbReference>
<dbReference type="RefSeq" id="WP_058451679.1">
    <property type="nucleotide sequence ID" value="NZ_CAAAIB010000015.1"/>
</dbReference>
<dbReference type="Pfam" id="PF08684">
    <property type="entry name" value="ocr"/>
    <property type="match status" value="1"/>
</dbReference>
<organism evidence="1 2">
    <name type="scientific">Legionella maceachernii</name>
    <dbReference type="NCBI Taxonomy" id="466"/>
    <lineage>
        <taxon>Bacteria</taxon>
        <taxon>Pseudomonadati</taxon>
        <taxon>Pseudomonadota</taxon>
        <taxon>Gammaproteobacteria</taxon>
        <taxon>Legionellales</taxon>
        <taxon>Legionellaceae</taxon>
        <taxon>Legionella</taxon>
    </lineage>
</organism>
<dbReference type="Gene3D" id="1.20.120.780">
    <property type="entry name" value="DNA mimic ocr"/>
    <property type="match status" value="1"/>
</dbReference>
<evidence type="ECO:0000313" key="1">
    <source>
        <dbReference type="EMBL" id="KTD29694.1"/>
    </source>
</evidence>
<dbReference type="InterPro" id="IPR036207">
    <property type="entry name" value="B-form_Ocr"/>
</dbReference>
<gene>
    <name evidence="1" type="ORF">Lmac_0869</name>
</gene>
<dbReference type="PATRIC" id="fig|466.6.peg.928"/>
<dbReference type="SUPFAM" id="SSF101059">
    <property type="entry name" value="B-form DNA mimic Ocr"/>
    <property type="match status" value="1"/>
</dbReference>